<dbReference type="GO" id="GO:0006808">
    <property type="term" value="P:regulation of nitrogen utilization"/>
    <property type="evidence" value="ECO:0007669"/>
    <property type="project" value="InterPro"/>
</dbReference>
<dbReference type="GO" id="GO:0030234">
    <property type="term" value="F:enzyme regulator activity"/>
    <property type="evidence" value="ECO:0007669"/>
    <property type="project" value="InterPro"/>
</dbReference>
<dbReference type="InterPro" id="IPR011322">
    <property type="entry name" value="N-reg_PII-like_a/b"/>
</dbReference>
<dbReference type="InterPro" id="IPR002187">
    <property type="entry name" value="N-reg_PII"/>
</dbReference>
<dbReference type="PROSITE" id="PS51343">
    <property type="entry name" value="PII_GLNB_DOM"/>
    <property type="match status" value="1"/>
</dbReference>
<organism evidence="1">
    <name type="scientific">Magnetococcus massalia (strain MO-1)</name>
    <dbReference type="NCBI Taxonomy" id="451514"/>
    <lineage>
        <taxon>Bacteria</taxon>
        <taxon>Pseudomonadati</taxon>
        <taxon>Pseudomonadota</taxon>
        <taxon>Magnetococcia</taxon>
        <taxon>Magnetococcales</taxon>
        <taxon>Magnetococcaceae</taxon>
        <taxon>Magnetococcus</taxon>
    </lineage>
</organism>
<proteinExistence type="predicted"/>
<dbReference type="SUPFAM" id="SSF54913">
    <property type="entry name" value="GlnB-like"/>
    <property type="match status" value="1"/>
</dbReference>
<evidence type="ECO:0000313" key="1">
    <source>
        <dbReference type="EMBL" id="CRH07760.1"/>
    </source>
</evidence>
<dbReference type="Pfam" id="PF00543">
    <property type="entry name" value="P-II"/>
    <property type="match status" value="1"/>
</dbReference>
<dbReference type="SMART" id="SM00938">
    <property type="entry name" value="P-II"/>
    <property type="match status" value="1"/>
</dbReference>
<accession>A0A1S7LLL5</accession>
<gene>
    <name evidence="1" type="ORF">MAGMO_3627</name>
</gene>
<reference evidence="1" key="1">
    <citation type="submission" date="2015-04" db="EMBL/GenBank/DDBJ databases">
        <authorList>
            <person name="Syromyatnikov M.Y."/>
            <person name="Popov V.N."/>
        </authorList>
    </citation>
    <scope>NUCLEOTIDE SEQUENCE</scope>
    <source>
        <strain evidence="1">MO-1</strain>
    </source>
</reference>
<sequence>MSDRSITYLTDVSLITCIVQRGLGDVIVKAAREAGAQGATVYYAKGSGVRERLGMLGVAVEVEKEVVNIVVSQEQQDTVFNSVYLAGNLDTPGMGFMYTTPLEKAATYIPQEVIQRLQENG</sequence>
<name>A0A1S7LLL5_MAGMO</name>
<protein>
    <submittedName>
        <fullName evidence="1">Putative nitrogen regulatory protein P-II</fullName>
    </submittedName>
</protein>
<dbReference type="EMBL" id="LO017727">
    <property type="protein sequence ID" value="CRH07760.1"/>
    <property type="molecule type" value="Genomic_DNA"/>
</dbReference>
<dbReference type="Gene3D" id="3.30.70.120">
    <property type="match status" value="1"/>
</dbReference>
<dbReference type="AlphaFoldDB" id="A0A1S7LLL5"/>
<dbReference type="InterPro" id="IPR015867">
    <property type="entry name" value="N-reg_PII/ATP_PRibTrfase_C"/>
</dbReference>